<dbReference type="AlphaFoldDB" id="A0A816H9Q2"/>
<reference evidence="1" key="1">
    <citation type="submission" date="2021-02" db="EMBL/GenBank/DDBJ databases">
        <authorList>
            <person name="Nowell W R."/>
        </authorList>
    </citation>
    <scope>NUCLEOTIDE SEQUENCE</scope>
</reference>
<name>A0A816H9Q2_ADIRI</name>
<feature type="non-terminal residue" evidence="1">
    <location>
        <position position="327"/>
    </location>
</feature>
<evidence type="ECO:0000313" key="2">
    <source>
        <dbReference type="Proteomes" id="UP000663828"/>
    </source>
</evidence>
<dbReference type="EMBL" id="CAJNOR010015964">
    <property type="protein sequence ID" value="CAF1683778.1"/>
    <property type="molecule type" value="Genomic_DNA"/>
</dbReference>
<keyword evidence="2" id="KW-1185">Reference proteome</keyword>
<protein>
    <submittedName>
        <fullName evidence="1">Uncharacterized protein</fullName>
    </submittedName>
</protein>
<dbReference type="Proteomes" id="UP000663828">
    <property type="component" value="Unassembled WGS sequence"/>
</dbReference>
<proteinExistence type="predicted"/>
<evidence type="ECO:0000313" key="1">
    <source>
        <dbReference type="EMBL" id="CAF1683778.1"/>
    </source>
</evidence>
<accession>A0A816H9Q2</accession>
<organism evidence="1 2">
    <name type="scientific">Adineta ricciae</name>
    <name type="common">Rotifer</name>
    <dbReference type="NCBI Taxonomy" id="249248"/>
    <lineage>
        <taxon>Eukaryota</taxon>
        <taxon>Metazoa</taxon>
        <taxon>Spiralia</taxon>
        <taxon>Gnathifera</taxon>
        <taxon>Rotifera</taxon>
        <taxon>Eurotatoria</taxon>
        <taxon>Bdelloidea</taxon>
        <taxon>Adinetida</taxon>
        <taxon>Adinetidae</taxon>
        <taxon>Adineta</taxon>
    </lineage>
</organism>
<sequence>MSNLPSIEYLSLGIRTNDPIYSNGFIWKKFFDSFQSIQTFILGLEIEINRNLLFYLNLSSIDHLIENVFQSFHQHFSSYPINIYKNNRILYIDSIPYRKYRRKQIYKTCPQLHFGIRSNENLFKENPKGILGLAIIGEHYPIEINDYIQLINYFQNIQWIYFDSIHITNQHLLPILHLYPLNSLKTLIYMRSTFCKIHRDFFEKLFLNQNNFKTLKIMYGDLIYYLKQSNEIPNGKHIENLVLFLCGADGQFRLIHLNYFILTFPLLKSLTIEINSKNLFRKNQLEIIKEILHSFQYLQSLKIICRKGNLHFTSSIISNLSQSFASF</sequence>
<comment type="caution">
    <text evidence="1">The sequence shown here is derived from an EMBL/GenBank/DDBJ whole genome shotgun (WGS) entry which is preliminary data.</text>
</comment>
<gene>
    <name evidence="1" type="ORF">XAT740_LOCUS61294</name>
</gene>